<feature type="transmembrane region" description="Helical" evidence="1">
    <location>
        <begin position="62"/>
        <end position="82"/>
    </location>
</feature>
<feature type="transmembrane region" description="Helical" evidence="1">
    <location>
        <begin position="6"/>
        <end position="24"/>
    </location>
</feature>
<keyword evidence="1" id="KW-1133">Transmembrane helix</keyword>
<proteinExistence type="predicted"/>
<dbReference type="EMBL" id="CP017704">
    <property type="protein sequence ID" value="ASS95179.1"/>
    <property type="molecule type" value="Genomic_DNA"/>
</dbReference>
<dbReference type="Pfam" id="PF14150">
    <property type="entry name" value="YesK"/>
    <property type="match status" value="1"/>
</dbReference>
<feature type="transmembrane region" description="Helical" evidence="1">
    <location>
        <begin position="31"/>
        <end position="56"/>
    </location>
</feature>
<dbReference type="InterPro" id="IPR025434">
    <property type="entry name" value="YesK-like"/>
</dbReference>
<evidence type="ECO:0008006" key="4">
    <source>
        <dbReference type="Google" id="ProtNLM"/>
    </source>
</evidence>
<gene>
    <name evidence="2" type="ORF">BS1321_15435</name>
</gene>
<name>A0A223EIW1_9BACI</name>
<keyword evidence="1" id="KW-0472">Membrane</keyword>
<evidence type="ECO:0000313" key="2">
    <source>
        <dbReference type="EMBL" id="ASS95179.1"/>
    </source>
</evidence>
<evidence type="ECO:0000256" key="1">
    <source>
        <dbReference type="SAM" id="Phobius"/>
    </source>
</evidence>
<organism evidence="2 3">
    <name type="scientific">Peribacillus simplex NBRC 15720 = DSM 1321</name>
    <dbReference type="NCBI Taxonomy" id="1349754"/>
    <lineage>
        <taxon>Bacteria</taxon>
        <taxon>Bacillati</taxon>
        <taxon>Bacillota</taxon>
        <taxon>Bacilli</taxon>
        <taxon>Bacillales</taxon>
        <taxon>Bacillaceae</taxon>
        <taxon>Peribacillus</taxon>
    </lineage>
</organism>
<dbReference type="GeneID" id="56474153"/>
<dbReference type="Proteomes" id="UP000214618">
    <property type="component" value="Chromosome"/>
</dbReference>
<keyword evidence="1" id="KW-0812">Transmembrane</keyword>
<reference evidence="2 3" key="1">
    <citation type="submission" date="2016-10" db="EMBL/GenBank/DDBJ databases">
        <title>The whole genome sequencing and assembly of Bacillus simplex DSM 1321 strain.</title>
        <authorList>
            <person name="Park M.-K."/>
            <person name="Lee Y.-J."/>
            <person name="Yi H."/>
            <person name="Bahn Y.-S."/>
            <person name="Kim J.F."/>
            <person name="Lee D.-W."/>
        </authorList>
    </citation>
    <scope>NUCLEOTIDE SEQUENCE [LARGE SCALE GENOMIC DNA]</scope>
    <source>
        <strain evidence="2 3">DSM 1321</strain>
    </source>
</reference>
<dbReference type="OrthoDB" id="2742590at2"/>
<sequence length="90" mass="9849">MMLGVPLLVACVPGLLVILLSWWFRKLHLSLFVRLLPGILTVITSIILFYIGFVNIRGFEGAGYGILAFFLLPFAIVASIIASKNKGVQS</sequence>
<dbReference type="AlphaFoldDB" id="A0A223EIW1"/>
<protein>
    <recommendedName>
        <fullName evidence="4">Preprotein translocase subunit SecD</fullName>
    </recommendedName>
</protein>
<accession>A0A223EIW1</accession>
<evidence type="ECO:0000313" key="3">
    <source>
        <dbReference type="Proteomes" id="UP000214618"/>
    </source>
</evidence>
<dbReference type="RefSeq" id="WP_063234932.1">
    <property type="nucleotide sequence ID" value="NZ_BCVO01000018.1"/>
</dbReference>